<feature type="domain" description="Anthranilate synthase component I N-terminal" evidence="7">
    <location>
        <begin position="261"/>
        <end position="397"/>
    </location>
</feature>
<dbReference type="InterPro" id="IPR005802">
    <property type="entry name" value="ADC_synth_comp_1"/>
</dbReference>
<keyword evidence="4" id="KW-0315">Glutamine amidotransferase</keyword>
<evidence type="ECO:0000259" key="6">
    <source>
        <dbReference type="Pfam" id="PF00425"/>
    </source>
</evidence>
<dbReference type="PANTHER" id="PTHR11236">
    <property type="entry name" value="AMINOBENZOATE/ANTHRANILATE SYNTHASE"/>
    <property type="match status" value="1"/>
</dbReference>
<feature type="domain" description="Glutamine amidotransferase" evidence="5">
    <location>
        <begin position="4"/>
        <end position="188"/>
    </location>
</feature>
<dbReference type="InterPro" id="IPR005801">
    <property type="entry name" value="ADC_synthase"/>
</dbReference>
<reference evidence="8 9" key="1">
    <citation type="submission" date="2017-04" db="EMBL/GenBank/DDBJ databases">
        <authorList>
            <person name="Afonso C.L."/>
            <person name="Miller P.J."/>
            <person name="Scott M.A."/>
            <person name="Spackman E."/>
            <person name="Goraichik I."/>
            <person name="Dimitrov K.M."/>
            <person name="Suarez D.L."/>
            <person name="Swayne D.E."/>
        </authorList>
    </citation>
    <scope>NUCLEOTIDE SEQUENCE [LARGE SCALE GENOMIC DNA]</scope>
    <source>
        <strain evidence="8 9">11</strain>
    </source>
</reference>
<evidence type="ECO:0000313" key="9">
    <source>
        <dbReference type="Proteomes" id="UP000193834"/>
    </source>
</evidence>
<evidence type="ECO:0000256" key="4">
    <source>
        <dbReference type="ARBA" id="ARBA00022962"/>
    </source>
</evidence>
<evidence type="ECO:0000259" key="5">
    <source>
        <dbReference type="Pfam" id="PF00117"/>
    </source>
</evidence>
<dbReference type="Pfam" id="PF04715">
    <property type="entry name" value="Anth_synt_I_N"/>
    <property type="match status" value="1"/>
</dbReference>
<dbReference type="Gene3D" id="3.60.120.10">
    <property type="entry name" value="Anthranilate synthase"/>
    <property type="match status" value="1"/>
</dbReference>
<dbReference type="InterPro" id="IPR006221">
    <property type="entry name" value="TrpG/PapA_dom"/>
</dbReference>
<dbReference type="CDD" id="cd01743">
    <property type="entry name" value="GATase1_Anthranilate_Synthase"/>
    <property type="match status" value="1"/>
</dbReference>
<dbReference type="OrthoDB" id="9803598at2"/>
<organism evidence="8 9">
    <name type="scientific">Paenibacillus aquistagni</name>
    <dbReference type="NCBI Taxonomy" id="1852522"/>
    <lineage>
        <taxon>Bacteria</taxon>
        <taxon>Bacillati</taxon>
        <taxon>Bacillota</taxon>
        <taxon>Bacilli</taxon>
        <taxon>Bacillales</taxon>
        <taxon>Paenibacillaceae</taxon>
        <taxon>Paenibacillus</taxon>
    </lineage>
</organism>
<dbReference type="PANTHER" id="PTHR11236:SF18">
    <property type="entry name" value="AMINODEOXYCHORISMATE SYNTHASE"/>
    <property type="match status" value="1"/>
</dbReference>
<accession>A0A1X7LUF7</accession>
<dbReference type="Pfam" id="PF00117">
    <property type="entry name" value="GATase"/>
    <property type="match status" value="1"/>
</dbReference>
<evidence type="ECO:0000313" key="8">
    <source>
        <dbReference type="EMBL" id="SMG57501.1"/>
    </source>
</evidence>
<dbReference type="GO" id="GO:0046820">
    <property type="term" value="F:4-amino-4-deoxychorismate synthase activity"/>
    <property type="evidence" value="ECO:0007669"/>
    <property type="project" value="UniProtKB-EC"/>
</dbReference>
<dbReference type="SUPFAM" id="SSF52317">
    <property type="entry name" value="Class I glutamine amidotransferase-like"/>
    <property type="match status" value="1"/>
</dbReference>
<sequence>MKTLIIDNYDSYTYNLYQIIAEINGTSPIVIRNDECSWEAAKAAYEFDNVVLSPGPGSADQAADFGICKNALKEEKLPILGVCLGHQGLGHIHGAGIIPSPEIAHGKISRVKHDGDRLFEGIPSSFQVVRYHSLLLDNSLPASLMPLAWTEDGLLMAIRAVDKPHWGVQFHPESIASEHGEALLRNFMNITRSFYEEANGEEAILVKGQLTQQHRYPSAEETKQGFESAWSGTEGTLDAASISVQHKGHVRYRKLSQWYDSEQVFVELYGDQTTAYWLDSSRDDGNMSRFSFMGDTRGPLSKRVAYDASTQKVTVIDREGTQVLDQDIFSYLDQELARFKMKSPALPFDFNSGFVGFYGYEAKGDIGDSTPREYPDAMFMFSDRFIAFDQLLKEVYLVCLTEDAEAADTWMDAVCMQLEQLSSLKTSFKSAAIRDSLPEQGEIGASFHYHVPHNSYLDSIAQVKKYLAAGDSYEINLTNELRVEAELAPLALYRNVRRMNPAPYAAYLTFNEELQLICSSPERFIRVGRERQIDAKPIKGTIRRGKDVSEDEQLKQQLAASQKDFSENLMIVDLLRNDLGKVCEIGTVKVPKLMDIESFETVHQLVSTITGQLRSDVPLNACIQAVFPGGSMTGAPKKRSMEIIEKLEKRPRGAYAGAIGFLGVNGTADLNIVIRTIVRQGKRLSIGVGGAIVMDSEPELEYQEIELKARALVEAIQYTLWSEQGEPSMTQSIDKKAGAVLSR</sequence>
<dbReference type="InterPro" id="IPR015890">
    <property type="entry name" value="Chorismate_C"/>
</dbReference>
<evidence type="ECO:0000256" key="2">
    <source>
        <dbReference type="ARBA" id="ARBA00013139"/>
    </source>
</evidence>
<dbReference type="InterPro" id="IPR019999">
    <property type="entry name" value="Anth_synth_I-like"/>
</dbReference>
<dbReference type="GO" id="GO:0009396">
    <property type="term" value="P:folic acid-containing compound biosynthetic process"/>
    <property type="evidence" value="ECO:0007669"/>
    <property type="project" value="InterPro"/>
</dbReference>
<proteinExistence type="inferred from homology"/>
<dbReference type="InterPro" id="IPR029062">
    <property type="entry name" value="Class_I_gatase-like"/>
</dbReference>
<dbReference type="PRINTS" id="PR00097">
    <property type="entry name" value="ANTSNTHASEII"/>
</dbReference>
<dbReference type="RefSeq" id="WP_085498158.1">
    <property type="nucleotide sequence ID" value="NZ_FXAZ01000008.1"/>
</dbReference>
<name>A0A1X7LUF7_9BACL</name>
<dbReference type="EMBL" id="FXAZ01000008">
    <property type="protein sequence ID" value="SMG57501.1"/>
    <property type="molecule type" value="Genomic_DNA"/>
</dbReference>
<dbReference type="PRINTS" id="PR00096">
    <property type="entry name" value="GATASE"/>
</dbReference>
<evidence type="ECO:0000256" key="1">
    <source>
        <dbReference type="ARBA" id="ARBA00005970"/>
    </source>
</evidence>
<keyword evidence="3" id="KW-0808">Transferase</keyword>
<dbReference type="AlphaFoldDB" id="A0A1X7LUF7"/>
<dbReference type="Pfam" id="PF00425">
    <property type="entry name" value="Chorismate_bind"/>
    <property type="match status" value="1"/>
</dbReference>
<dbReference type="NCBIfam" id="TIGR00553">
    <property type="entry name" value="pabB"/>
    <property type="match status" value="1"/>
</dbReference>
<dbReference type="NCBIfam" id="TIGR00566">
    <property type="entry name" value="trpG_papA"/>
    <property type="match status" value="1"/>
</dbReference>
<dbReference type="GO" id="GO:0008153">
    <property type="term" value="P:4-aminobenzoate biosynthetic process"/>
    <property type="evidence" value="ECO:0007669"/>
    <property type="project" value="TreeGrafter"/>
</dbReference>
<evidence type="ECO:0000259" key="7">
    <source>
        <dbReference type="Pfam" id="PF04715"/>
    </source>
</evidence>
<dbReference type="InterPro" id="IPR006805">
    <property type="entry name" value="Anth_synth_I_N"/>
</dbReference>
<feature type="domain" description="Chorismate-utilising enzyme C-terminal" evidence="6">
    <location>
        <begin position="454"/>
        <end position="708"/>
    </location>
</feature>
<dbReference type="STRING" id="1852522.SAMN06295960_4443"/>
<dbReference type="Proteomes" id="UP000193834">
    <property type="component" value="Unassembled WGS sequence"/>
</dbReference>
<dbReference type="GO" id="GO:0005737">
    <property type="term" value="C:cytoplasm"/>
    <property type="evidence" value="ECO:0007669"/>
    <property type="project" value="TreeGrafter"/>
</dbReference>
<comment type="similarity">
    <text evidence="1">In the C-terminal section; belongs to the anthranilate synthase component I family.</text>
</comment>
<dbReference type="GO" id="GO:0000162">
    <property type="term" value="P:L-tryptophan biosynthetic process"/>
    <property type="evidence" value="ECO:0007669"/>
    <property type="project" value="TreeGrafter"/>
</dbReference>
<dbReference type="EC" id="2.6.1.85" evidence="2"/>
<dbReference type="Gene3D" id="3.40.50.880">
    <property type="match status" value="1"/>
</dbReference>
<dbReference type="InterPro" id="IPR017926">
    <property type="entry name" value="GATASE"/>
</dbReference>
<keyword evidence="9" id="KW-1185">Reference proteome</keyword>
<protein>
    <recommendedName>
        <fullName evidence="2">aminodeoxychorismate synthase</fullName>
        <ecNumber evidence="2">2.6.1.85</ecNumber>
    </recommendedName>
</protein>
<dbReference type="PROSITE" id="PS51273">
    <property type="entry name" value="GATASE_TYPE_1"/>
    <property type="match status" value="1"/>
</dbReference>
<dbReference type="SUPFAM" id="SSF56322">
    <property type="entry name" value="ADC synthase"/>
    <property type="match status" value="1"/>
</dbReference>
<gene>
    <name evidence="8" type="ORF">SAMN06295960_4443</name>
</gene>
<evidence type="ECO:0000256" key="3">
    <source>
        <dbReference type="ARBA" id="ARBA00022679"/>
    </source>
</evidence>